<keyword evidence="5" id="KW-1133">Transmembrane helix</keyword>
<reference evidence="10 11" key="1">
    <citation type="submission" date="2015-09" db="EMBL/GenBank/DDBJ databases">
        <title>Draft genome of the scarab beetle Oryctes borbonicus.</title>
        <authorList>
            <person name="Meyer J.M."/>
            <person name="Markov G.V."/>
            <person name="Baskaran P."/>
            <person name="Herrmann M."/>
            <person name="Sommer R.J."/>
            <person name="Roedelsperger C."/>
        </authorList>
    </citation>
    <scope>NUCLEOTIDE SEQUENCE [LARGE SCALE GENOMIC DNA]</scope>
    <source>
        <strain evidence="10">OB123</strain>
        <tissue evidence="10">Whole animal</tissue>
    </source>
</reference>
<evidence type="ECO:0000256" key="8">
    <source>
        <dbReference type="ARBA" id="ARBA00023288"/>
    </source>
</evidence>
<evidence type="ECO:0000256" key="9">
    <source>
        <dbReference type="SAM" id="SignalP"/>
    </source>
</evidence>
<evidence type="ECO:0000256" key="7">
    <source>
        <dbReference type="ARBA" id="ARBA00023180"/>
    </source>
</evidence>
<dbReference type="PANTHER" id="PTHR33562:SF22">
    <property type="entry name" value="PROTEIN QUIVER"/>
    <property type="match status" value="1"/>
</dbReference>
<name>A0A0T6B6S7_9SCAR</name>
<evidence type="ECO:0000256" key="4">
    <source>
        <dbReference type="ARBA" id="ARBA00022729"/>
    </source>
</evidence>
<evidence type="ECO:0000256" key="1">
    <source>
        <dbReference type="ARBA" id="ARBA00004589"/>
    </source>
</evidence>
<dbReference type="Pfam" id="PF17064">
    <property type="entry name" value="QVR"/>
    <property type="match status" value="1"/>
</dbReference>
<feature type="chain" id="PRO_5021433235" evidence="9">
    <location>
        <begin position="25"/>
        <end position="143"/>
    </location>
</feature>
<evidence type="ECO:0000256" key="6">
    <source>
        <dbReference type="ARBA" id="ARBA00023136"/>
    </source>
</evidence>
<evidence type="ECO:0000256" key="5">
    <source>
        <dbReference type="ARBA" id="ARBA00022989"/>
    </source>
</evidence>
<keyword evidence="7" id="KW-0325">Glycoprotein</keyword>
<keyword evidence="11" id="KW-1185">Reference proteome</keyword>
<keyword evidence="8" id="KW-0449">Lipoprotein</keyword>
<evidence type="ECO:0000256" key="3">
    <source>
        <dbReference type="ARBA" id="ARBA00022692"/>
    </source>
</evidence>
<keyword evidence="6" id="KW-0472">Membrane</keyword>
<dbReference type="GO" id="GO:0098552">
    <property type="term" value="C:side of membrane"/>
    <property type="evidence" value="ECO:0007669"/>
    <property type="project" value="UniProtKB-KW"/>
</dbReference>
<keyword evidence="2" id="KW-0336">GPI-anchor</keyword>
<dbReference type="InterPro" id="IPR050975">
    <property type="entry name" value="Sleep_regulator"/>
</dbReference>
<feature type="signal peptide" evidence="9">
    <location>
        <begin position="1"/>
        <end position="24"/>
    </location>
</feature>
<accession>A0A0T6B6S7</accession>
<dbReference type="Proteomes" id="UP000051574">
    <property type="component" value="Unassembled WGS sequence"/>
</dbReference>
<evidence type="ECO:0000256" key="2">
    <source>
        <dbReference type="ARBA" id="ARBA00022622"/>
    </source>
</evidence>
<dbReference type="GO" id="GO:0032222">
    <property type="term" value="P:regulation of synaptic transmission, cholinergic"/>
    <property type="evidence" value="ECO:0007669"/>
    <property type="project" value="InterPro"/>
</dbReference>
<gene>
    <name evidence="10" type="ORF">AMK59_3582</name>
</gene>
<protein>
    <submittedName>
        <fullName evidence="10">Uncharacterized protein</fullName>
    </submittedName>
</protein>
<keyword evidence="3" id="KW-0812">Transmembrane</keyword>
<dbReference type="InterPro" id="IPR031424">
    <property type="entry name" value="QVR-like"/>
</dbReference>
<comment type="subcellular location">
    <subcellularLocation>
        <location evidence="1">Membrane</location>
        <topology evidence="1">Lipid-anchor</topology>
        <topology evidence="1">GPI-anchor</topology>
    </subcellularLocation>
</comment>
<comment type="caution">
    <text evidence="10">The sequence shown here is derived from an EMBL/GenBank/DDBJ whole genome shotgun (WGS) entry which is preliminary data.</text>
</comment>
<evidence type="ECO:0000313" key="10">
    <source>
        <dbReference type="EMBL" id="KRT83055.1"/>
    </source>
</evidence>
<proteinExistence type="predicted"/>
<dbReference type="EMBL" id="LJIG01009450">
    <property type="protein sequence ID" value="KRT83055.1"/>
    <property type="molecule type" value="Genomic_DNA"/>
</dbReference>
<dbReference type="AlphaFoldDB" id="A0A0T6B6S7"/>
<dbReference type="GO" id="GO:0030431">
    <property type="term" value="P:sleep"/>
    <property type="evidence" value="ECO:0007669"/>
    <property type="project" value="InterPro"/>
</dbReference>
<dbReference type="CDD" id="cd23589">
    <property type="entry name" value="TFP_LU_ECD_Rtv"/>
    <property type="match status" value="1"/>
</dbReference>
<dbReference type="OrthoDB" id="9988013at2759"/>
<sequence length="143" mass="16259">MYLQFSSLLIFSILLTHFPRFAQGLLRCYSCRSRGELGTCKDPFDVNKEQVGVETNLCASGWCTKMIEAEDAFKEEYGTATERRCLQRGPSDNEERCAYTVVQLKKVYMCFCKGDLCNSSSNMPVNVSLILSTIAFSVYKWLL</sequence>
<dbReference type="PANTHER" id="PTHR33562">
    <property type="entry name" value="ATILLA, ISOFORM B-RELATED-RELATED"/>
    <property type="match status" value="1"/>
</dbReference>
<organism evidence="10 11">
    <name type="scientific">Oryctes borbonicus</name>
    <dbReference type="NCBI Taxonomy" id="1629725"/>
    <lineage>
        <taxon>Eukaryota</taxon>
        <taxon>Metazoa</taxon>
        <taxon>Ecdysozoa</taxon>
        <taxon>Arthropoda</taxon>
        <taxon>Hexapoda</taxon>
        <taxon>Insecta</taxon>
        <taxon>Pterygota</taxon>
        <taxon>Neoptera</taxon>
        <taxon>Endopterygota</taxon>
        <taxon>Coleoptera</taxon>
        <taxon>Polyphaga</taxon>
        <taxon>Scarabaeiformia</taxon>
        <taxon>Scarabaeidae</taxon>
        <taxon>Dynastinae</taxon>
        <taxon>Oryctes</taxon>
    </lineage>
</organism>
<evidence type="ECO:0000313" key="11">
    <source>
        <dbReference type="Proteomes" id="UP000051574"/>
    </source>
</evidence>
<keyword evidence="4 9" id="KW-0732">Signal</keyword>